<keyword evidence="4" id="KW-0597">Phosphoprotein</keyword>
<accession>A0ABR2K073</accession>
<comment type="subcellular location">
    <subcellularLocation>
        <location evidence="2">Cell membrane</location>
        <topology evidence="2">Multi-pass membrane protein</topology>
    </subcellularLocation>
</comment>
<evidence type="ECO:0000256" key="1">
    <source>
        <dbReference type="ARBA" id="ARBA00001913"/>
    </source>
</evidence>
<name>A0ABR2K073_9EUKA</name>
<dbReference type="Gene3D" id="3.40.50.1820">
    <property type="entry name" value="alpha/beta hydrolase"/>
    <property type="match status" value="1"/>
</dbReference>
<keyword evidence="11" id="KW-0443">Lipid metabolism</keyword>
<keyword evidence="6" id="KW-0479">Metal-binding</keyword>
<evidence type="ECO:0000256" key="8">
    <source>
        <dbReference type="ARBA" id="ARBA00022837"/>
    </source>
</evidence>
<evidence type="ECO:0000256" key="11">
    <source>
        <dbReference type="ARBA" id="ARBA00023098"/>
    </source>
</evidence>
<evidence type="ECO:0000256" key="7">
    <source>
        <dbReference type="ARBA" id="ARBA00022801"/>
    </source>
</evidence>
<organism evidence="16 17">
    <name type="scientific">Tritrichomonas musculus</name>
    <dbReference type="NCBI Taxonomy" id="1915356"/>
    <lineage>
        <taxon>Eukaryota</taxon>
        <taxon>Metamonada</taxon>
        <taxon>Parabasalia</taxon>
        <taxon>Tritrichomonadida</taxon>
        <taxon>Tritrichomonadidae</taxon>
        <taxon>Tritrichomonas</taxon>
    </lineage>
</organism>
<dbReference type="PANTHER" id="PTHR45792:SF8">
    <property type="entry name" value="DIACYLGLYCEROL LIPASE-ALPHA"/>
    <property type="match status" value="1"/>
</dbReference>
<dbReference type="InterPro" id="IPR002921">
    <property type="entry name" value="Fungal_lipase-type"/>
</dbReference>
<dbReference type="Proteomes" id="UP001470230">
    <property type="component" value="Unassembled WGS sequence"/>
</dbReference>
<comment type="caution">
    <text evidence="16">The sequence shown here is derived from an EMBL/GenBank/DDBJ whole genome shotgun (WGS) entry which is preliminary data.</text>
</comment>
<evidence type="ECO:0000256" key="3">
    <source>
        <dbReference type="ARBA" id="ARBA00022475"/>
    </source>
</evidence>
<evidence type="ECO:0000259" key="15">
    <source>
        <dbReference type="Pfam" id="PF01764"/>
    </source>
</evidence>
<evidence type="ECO:0000256" key="9">
    <source>
        <dbReference type="ARBA" id="ARBA00022963"/>
    </source>
</evidence>
<dbReference type="PANTHER" id="PTHR45792">
    <property type="entry name" value="DIACYLGLYCEROL LIPASE HOMOLOG-RELATED"/>
    <property type="match status" value="1"/>
</dbReference>
<dbReference type="Pfam" id="PF01764">
    <property type="entry name" value="Lipase_3"/>
    <property type="match status" value="1"/>
</dbReference>
<sequence length="404" mass="46362">MLKFLTFATIVRLFTRILFFRKLRVESIDMTEPTKFSTIASLTMNLSKDIYTDSLEMASYDNNFSIFINNPQYFDHGKIILNVSANADEYMPKILIWDWHGNETVNLTGARIIVIRGTQSFEEWMGNFDCAEKTSLELGIDVDGWFHKNFGLVGQKIWNDYNKYIVDSHLPVIITGHSRGGGIAEVLHVIAKKKLQNILLSPPLYCMAHAPPPSMFLTDKDSFELTKDIYGFVNGADMIPRFFVTTVVKLYNKIKGLKDAAYSCCTTFYSKSRCTLVSTQQISVFAKIISSLFPVIQKSNIIKALFERKNSLFQIMENFQFNPNNVNIKKHVGNLYHLNWQFISKNSSQINGCIMKPLMDTLLDTPENLTEMNIGIKFWKVRNLVNDHDPQLYHHAFVDPLCKV</sequence>
<evidence type="ECO:0000256" key="4">
    <source>
        <dbReference type="ARBA" id="ARBA00022553"/>
    </source>
</evidence>
<keyword evidence="9" id="KW-0442">Lipid degradation</keyword>
<dbReference type="EMBL" id="JAPFFF010000008">
    <property type="protein sequence ID" value="KAK8884497.1"/>
    <property type="molecule type" value="Genomic_DNA"/>
</dbReference>
<feature type="domain" description="Fungal lipase-type" evidence="15">
    <location>
        <begin position="113"/>
        <end position="244"/>
    </location>
</feature>
<protein>
    <recommendedName>
        <fullName evidence="14">sn-1-specific diacylglycerol lipase</fullName>
        <ecNumber evidence="14">3.1.1.116</ecNumber>
    </recommendedName>
</protein>
<keyword evidence="10" id="KW-1133">Transmembrane helix</keyword>
<dbReference type="SUPFAM" id="SSF53474">
    <property type="entry name" value="alpha/beta-Hydrolases"/>
    <property type="match status" value="1"/>
</dbReference>
<evidence type="ECO:0000256" key="13">
    <source>
        <dbReference type="ARBA" id="ARBA00024531"/>
    </source>
</evidence>
<comment type="cofactor">
    <cofactor evidence="1">
        <name>Ca(2+)</name>
        <dbReference type="ChEBI" id="CHEBI:29108"/>
    </cofactor>
</comment>
<evidence type="ECO:0000256" key="6">
    <source>
        <dbReference type="ARBA" id="ARBA00022723"/>
    </source>
</evidence>
<evidence type="ECO:0000256" key="12">
    <source>
        <dbReference type="ARBA" id="ARBA00023136"/>
    </source>
</evidence>
<evidence type="ECO:0000256" key="2">
    <source>
        <dbReference type="ARBA" id="ARBA00004651"/>
    </source>
</evidence>
<gene>
    <name evidence="16" type="ORF">M9Y10_043609</name>
</gene>
<keyword evidence="5" id="KW-0812">Transmembrane</keyword>
<evidence type="ECO:0000256" key="5">
    <source>
        <dbReference type="ARBA" id="ARBA00022692"/>
    </source>
</evidence>
<keyword evidence="8" id="KW-0106">Calcium</keyword>
<reference evidence="16 17" key="1">
    <citation type="submission" date="2024-04" db="EMBL/GenBank/DDBJ databases">
        <title>Tritrichomonas musculus Genome.</title>
        <authorList>
            <person name="Alves-Ferreira E."/>
            <person name="Grigg M."/>
            <person name="Lorenzi H."/>
            <person name="Galac M."/>
        </authorList>
    </citation>
    <scope>NUCLEOTIDE SEQUENCE [LARGE SCALE GENOMIC DNA]</scope>
    <source>
        <strain evidence="16 17">EAF2021</strain>
    </source>
</reference>
<keyword evidence="7" id="KW-0378">Hydrolase</keyword>
<comment type="catalytic activity">
    <reaction evidence="13">
        <text>a 1,2-diacyl-sn-glycerol + H2O = a 2-acylglycerol + a fatty acid + H(+)</text>
        <dbReference type="Rhea" id="RHEA:33275"/>
        <dbReference type="ChEBI" id="CHEBI:15377"/>
        <dbReference type="ChEBI" id="CHEBI:15378"/>
        <dbReference type="ChEBI" id="CHEBI:17389"/>
        <dbReference type="ChEBI" id="CHEBI:17815"/>
        <dbReference type="ChEBI" id="CHEBI:28868"/>
        <dbReference type="EC" id="3.1.1.116"/>
    </reaction>
    <physiologicalReaction direction="left-to-right" evidence="13">
        <dbReference type="Rhea" id="RHEA:33276"/>
    </physiologicalReaction>
</comment>
<keyword evidence="17" id="KW-1185">Reference proteome</keyword>
<keyword evidence="12" id="KW-0472">Membrane</keyword>
<evidence type="ECO:0000313" key="17">
    <source>
        <dbReference type="Proteomes" id="UP001470230"/>
    </source>
</evidence>
<evidence type="ECO:0000256" key="14">
    <source>
        <dbReference type="ARBA" id="ARBA00026104"/>
    </source>
</evidence>
<keyword evidence="3" id="KW-1003">Cell membrane</keyword>
<dbReference type="InterPro" id="IPR052214">
    <property type="entry name" value="DAG_Lipase-Related"/>
</dbReference>
<evidence type="ECO:0000313" key="16">
    <source>
        <dbReference type="EMBL" id="KAK8884497.1"/>
    </source>
</evidence>
<dbReference type="InterPro" id="IPR029058">
    <property type="entry name" value="AB_hydrolase_fold"/>
</dbReference>
<proteinExistence type="predicted"/>
<evidence type="ECO:0000256" key="10">
    <source>
        <dbReference type="ARBA" id="ARBA00022989"/>
    </source>
</evidence>
<dbReference type="EC" id="3.1.1.116" evidence="14"/>